<dbReference type="Proteomes" id="UP000076962">
    <property type="component" value="Unassembled WGS sequence"/>
</dbReference>
<dbReference type="Pfam" id="PF00854">
    <property type="entry name" value="PTR2"/>
    <property type="match status" value="1"/>
</dbReference>
<evidence type="ECO:0000256" key="1">
    <source>
        <dbReference type="ARBA" id="ARBA00004651"/>
    </source>
</evidence>
<keyword evidence="2" id="KW-0813">Transport</keyword>
<evidence type="ECO:0000256" key="5">
    <source>
        <dbReference type="ARBA" id="ARBA00022989"/>
    </source>
</evidence>
<gene>
    <name evidence="9" type="ORF">THIOM_000722</name>
</gene>
<accession>A0A176S5Z4</accession>
<dbReference type="EMBL" id="LUTY01000362">
    <property type="protein sequence ID" value="OAD23445.1"/>
    <property type="molecule type" value="Genomic_DNA"/>
</dbReference>
<dbReference type="InterPro" id="IPR050171">
    <property type="entry name" value="MFS_Transporters"/>
</dbReference>
<dbReference type="InterPro" id="IPR036259">
    <property type="entry name" value="MFS_trans_sf"/>
</dbReference>
<reference evidence="9 10" key="1">
    <citation type="submission" date="2016-05" db="EMBL/GenBank/DDBJ databases">
        <title>Single-cell genome of chain-forming Candidatus Thiomargarita nelsonii and comparison to other large sulfur-oxidizing bacteria.</title>
        <authorList>
            <person name="Winkel M."/>
            <person name="Salman V."/>
            <person name="Woyke T."/>
            <person name="Schulz-Vogt H."/>
            <person name="Richter M."/>
            <person name="Flood B."/>
            <person name="Bailey J."/>
            <person name="Amann R."/>
            <person name="Mussmann M."/>
        </authorList>
    </citation>
    <scope>NUCLEOTIDE SEQUENCE [LARGE SCALE GENOMIC DNA]</scope>
    <source>
        <strain evidence="9 10">THI036</strain>
    </source>
</reference>
<feature type="transmembrane region" description="Helical" evidence="7">
    <location>
        <begin position="86"/>
        <end position="108"/>
    </location>
</feature>
<evidence type="ECO:0000256" key="3">
    <source>
        <dbReference type="ARBA" id="ARBA00022475"/>
    </source>
</evidence>
<dbReference type="PANTHER" id="PTHR23517">
    <property type="entry name" value="RESISTANCE PROTEIN MDTM, PUTATIVE-RELATED-RELATED"/>
    <property type="match status" value="1"/>
</dbReference>
<dbReference type="Gene3D" id="1.20.1250.20">
    <property type="entry name" value="MFS general substrate transporter like domains"/>
    <property type="match status" value="1"/>
</dbReference>
<proteinExistence type="predicted"/>
<dbReference type="PANTHER" id="PTHR23517:SF15">
    <property type="entry name" value="PROTON-DEPENDENT OLIGOPEPTIDE FAMILY TRANSPORT PROTEIN"/>
    <property type="match status" value="1"/>
</dbReference>
<dbReference type="SUPFAM" id="SSF103473">
    <property type="entry name" value="MFS general substrate transporter"/>
    <property type="match status" value="1"/>
</dbReference>
<keyword evidence="10" id="KW-1185">Reference proteome</keyword>
<evidence type="ECO:0000313" key="9">
    <source>
        <dbReference type="EMBL" id="OAD23445.1"/>
    </source>
</evidence>
<comment type="subcellular location">
    <subcellularLocation>
        <location evidence="1">Cell membrane</location>
        <topology evidence="1">Multi-pass membrane protein</topology>
    </subcellularLocation>
</comment>
<feature type="transmembrane region" description="Helical" evidence="7">
    <location>
        <begin position="120"/>
        <end position="140"/>
    </location>
</feature>
<dbReference type="GO" id="GO:0022857">
    <property type="term" value="F:transmembrane transporter activity"/>
    <property type="evidence" value="ECO:0007669"/>
    <property type="project" value="InterPro"/>
</dbReference>
<keyword evidence="3" id="KW-1003">Cell membrane</keyword>
<feature type="domain" description="Major facilitator superfamily (MFS) profile" evidence="8">
    <location>
        <begin position="1"/>
        <end position="150"/>
    </location>
</feature>
<keyword evidence="4 7" id="KW-0812">Transmembrane</keyword>
<keyword evidence="5 7" id="KW-1133">Transmembrane helix</keyword>
<evidence type="ECO:0000256" key="2">
    <source>
        <dbReference type="ARBA" id="ARBA00022448"/>
    </source>
</evidence>
<evidence type="ECO:0000313" key="10">
    <source>
        <dbReference type="Proteomes" id="UP000076962"/>
    </source>
</evidence>
<dbReference type="InterPro" id="IPR020846">
    <property type="entry name" value="MFS_dom"/>
</dbReference>
<sequence>MLWIKLGNKEPNGPIKFALGLFLLGLGFLVLVIGAANIPTGAESASISMMWLILAYLLHTIGELCLSPVGLSYVNKLSPKHLMGVMFGAWFLAVAVGNYIGGLLFGMIDEIAQTQSMSAFFLMFVVIALGAAVLLFVLSFKLRKWMHGIH</sequence>
<name>A0A176S5Z4_9GAMM</name>
<dbReference type="AlphaFoldDB" id="A0A176S5Z4"/>
<evidence type="ECO:0000256" key="4">
    <source>
        <dbReference type="ARBA" id="ARBA00022692"/>
    </source>
</evidence>
<keyword evidence="6 7" id="KW-0472">Membrane</keyword>
<comment type="caution">
    <text evidence="9">The sequence shown here is derived from an EMBL/GenBank/DDBJ whole genome shotgun (WGS) entry which is preliminary data.</text>
</comment>
<evidence type="ECO:0000256" key="6">
    <source>
        <dbReference type="ARBA" id="ARBA00023136"/>
    </source>
</evidence>
<dbReference type="InterPro" id="IPR000109">
    <property type="entry name" value="POT_fam"/>
</dbReference>
<feature type="transmembrane region" description="Helical" evidence="7">
    <location>
        <begin position="54"/>
        <end position="74"/>
    </location>
</feature>
<evidence type="ECO:0000256" key="7">
    <source>
        <dbReference type="SAM" id="Phobius"/>
    </source>
</evidence>
<dbReference type="GO" id="GO:0005886">
    <property type="term" value="C:plasma membrane"/>
    <property type="evidence" value="ECO:0007669"/>
    <property type="project" value="UniProtKB-SubCell"/>
</dbReference>
<dbReference type="PROSITE" id="PS50850">
    <property type="entry name" value="MFS"/>
    <property type="match status" value="1"/>
</dbReference>
<protein>
    <submittedName>
        <fullName evidence="9">Amino acid/peptide transporter</fullName>
    </submittedName>
</protein>
<organism evidence="9 10">
    <name type="scientific">Candidatus Thiomargarita nelsonii</name>
    <dbReference type="NCBI Taxonomy" id="1003181"/>
    <lineage>
        <taxon>Bacteria</taxon>
        <taxon>Pseudomonadati</taxon>
        <taxon>Pseudomonadota</taxon>
        <taxon>Gammaproteobacteria</taxon>
        <taxon>Thiotrichales</taxon>
        <taxon>Thiotrichaceae</taxon>
        <taxon>Thiomargarita</taxon>
    </lineage>
</organism>
<dbReference type="PATRIC" id="fig|1003181.4.peg.1081"/>
<evidence type="ECO:0000259" key="8">
    <source>
        <dbReference type="PROSITE" id="PS50850"/>
    </source>
</evidence>